<feature type="compositionally biased region" description="Polar residues" evidence="1">
    <location>
        <begin position="174"/>
        <end position="186"/>
    </location>
</feature>
<feature type="compositionally biased region" description="Basic and acidic residues" evidence="1">
    <location>
        <begin position="160"/>
        <end position="173"/>
    </location>
</feature>
<dbReference type="AlphaFoldDB" id="A0A1B1E3Q1"/>
<organism evidence="2 3">
    <name type="scientific">Plasmodium coatneyi</name>
    <dbReference type="NCBI Taxonomy" id="208452"/>
    <lineage>
        <taxon>Eukaryota</taxon>
        <taxon>Sar</taxon>
        <taxon>Alveolata</taxon>
        <taxon>Apicomplexa</taxon>
        <taxon>Aconoidasida</taxon>
        <taxon>Haemosporida</taxon>
        <taxon>Plasmodiidae</taxon>
        <taxon>Plasmodium</taxon>
    </lineage>
</organism>
<dbReference type="RefSeq" id="XP_019916338.1">
    <property type="nucleotide sequence ID" value="XM_020060833.1"/>
</dbReference>
<keyword evidence="3" id="KW-1185">Reference proteome</keyword>
<name>A0A1B1E3Q1_9APIC</name>
<feature type="region of interest" description="Disordered" evidence="1">
    <location>
        <begin position="158"/>
        <end position="192"/>
    </location>
</feature>
<dbReference type="GeneID" id="30910776"/>
<protein>
    <submittedName>
        <fullName evidence="2">KIR protein</fullName>
    </submittedName>
</protein>
<evidence type="ECO:0000313" key="2">
    <source>
        <dbReference type="EMBL" id="ANQ09643.1"/>
    </source>
</evidence>
<evidence type="ECO:0000313" key="3">
    <source>
        <dbReference type="Proteomes" id="UP000092716"/>
    </source>
</evidence>
<proteinExistence type="predicted"/>
<dbReference type="EMBL" id="CP016250">
    <property type="protein sequence ID" value="ANQ09643.1"/>
    <property type="molecule type" value="Genomic_DNA"/>
</dbReference>
<dbReference type="VEuPathDB" id="PlasmoDB:PCOAH_00040450"/>
<dbReference type="Proteomes" id="UP000092716">
    <property type="component" value="Chromosome 12"/>
</dbReference>
<dbReference type="KEGG" id="pcot:PCOAH_00040450"/>
<evidence type="ECO:0000256" key="1">
    <source>
        <dbReference type="SAM" id="MobiDB-lite"/>
    </source>
</evidence>
<accession>A0A1B1E3Q1</accession>
<sequence length="203" mass="22883">MLSGTLDGYKHMLSSSLQQDHRDENFMNHILRAWCCVSGIPTGELDQQARCDIFYYLVGTIIYGKIQDENEFGRIISGLPVMLGLFFNMKECTIEQKNGNAAKFFDKIKEKMESSSLGSEGPWNGHDDSAKVNCERYATYLQKIADAYKKVQQECGDTLDTGRRKGKGREEGNTLRSTNRHPNNGPSFPHPTFLFHFVGNVSG</sequence>
<gene>
    <name evidence="2" type="ORF">PCOAH_00040450</name>
</gene>
<reference evidence="3" key="1">
    <citation type="submission" date="2016-06" db="EMBL/GenBank/DDBJ databases">
        <title>First high quality genome sequence of Plasmodium coatneyi using continuous long reads from single molecule, real-time sequencing.</title>
        <authorList>
            <person name="Chien J.-T."/>
            <person name="Pakala S.B."/>
            <person name="Geraldo J.A."/>
            <person name="Lapp S.A."/>
            <person name="Barnwell J.W."/>
            <person name="Kissinger J.C."/>
            <person name="Galinski M.R."/>
            <person name="Humphrey J.C."/>
        </authorList>
    </citation>
    <scope>NUCLEOTIDE SEQUENCE [LARGE SCALE GENOMIC DNA]</scope>
    <source>
        <strain evidence="3">Hackeri</strain>
    </source>
</reference>